<organism evidence="1 2">
    <name type="scientific">Heterodera schachtii</name>
    <name type="common">Sugarbeet cyst nematode worm</name>
    <name type="synonym">Tylenchus schachtii</name>
    <dbReference type="NCBI Taxonomy" id="97005"/>
    <lineage>
        <taxon>Eukaryota</taxon>
        <taxon>Metazoa</taxon>
        <taxon>Ecdysozoa</taxon>
        <taxon>Nematoda</taxon>
        <taxon>Chromadorea</taxon>
        <taxon>Rhabditida</taxon>
        <taxon>Tylenchina</taxon>
        <taxon>Tylenchomorpha</taxon>
        <taxon>Tylenchoidea</taxon>
        <taxon>Heteroderidae</taxon>
        <taxon>Heteroderinae</taxon>
        <taxon>Heterodera</taxon>
    </lineage>
</organism>
<dbReference type="Proteomes" id="UP001620645">
    <property type="component" value="Unassembled WGS sequence"/>
</dbReference>
<dbReference type="EMBL" id="JBICCN010000391">
    <property type="protein sequence ID" value="KAL3071449.1"/>
    <property type="molecule type" value="Genomic_DNA"/>
</dbReference>
<keyword evidence="2" id="KW-1185">Reference proteome</keyword>
<name>A0ABD2HSV7_HETSC</name>
<sequence>MFGFNHLANNHRIGDATAAPSLSAVNSIAQRNLISGKAMINTRSKPEEHFAELKEAWEKGPMKSANSPLLPLAQKALAHHAFPTQKSSRIPLVFAKEESVSTPLALRRLSP</sequence>
<dbReference type="AlphaFoldDB" id="A0ABD2HSV7"/>
<accession>A0ABD2HSV7</accession>
<gene>
    <name evidence="1" type="ORF">niasHS_016733</name>
</gene>
<evidence type="ECO:0000313" key="1">
    <source>
        <dbReference type="EMBL" id="KAL3071449.1"/>
    </source>
</evidence>
<reference evidence="1 2" key="1">
    <citation type="submission" date="2024-10" db="EMBL/GenBank/DDBJ databases">
        <authorList>
            <person name="Kim D."/>
        </authorList>
    </citation>
    <scope>NUCLEOTIDE SEQUENCE [LARGE SCALE GENOMIC DNA]</scope>
    <source>
        <strain evidence="1">Taebaek</strain>
    </source>
</reference>
<evidence type="ECO:0000313" key="2">
    <source>
        <dbReference type="Proteomes" id="UP001620645"/>
    </source>
</evidence>
<comment type="caution">
    <text evidence="1">The sequence shown here is derived from an EMBL/GenBank/DDBJ whole genome shotgun (WGS) entry which is preliminary data.</text>
</comment>
<proteinExistence type="predicted"/>
<protein>
    <submittedName>
        <fullName evidence="1">Uncharacterized protein</fullName>
    </submittedName>
</protein>